<feature type="transmembrane region" description="Helical" evidence="1">
    <location>
        <begin position="29"/>
        <end position="50"/>
    </location>
</feature>
<keyword evidence="1" id="KW-0472">Membrane</keyword>
<accession>A0A2H0NFC4</accession>
<keyword evidence="1" id="KW-1133">Transmembrane helix</keyword>
<organism evidence="2 3">
    <name type="scientific">Candidatus Komeilibacteria bacterium CG11_big_fil_rev_8_21_14_0_20_36_20</name>
    <dbReference type="NCBI Taxonomy" id="1974477"/>
    <lineage>
        <taxon>Bacteria</taxon>
        <taxon>Candidatus Komeiliibacteriota</taxon>
    </lineage>
</organism>
<reference evidence="2 3" key="1">
    <citation type="submission" date="2017-09" db="EMBL/GenBank/DDBJ databases">
        <title>Depth-based differentiation of microbial function through sediment-hosted aquifers and enrichment of novel symbionts in the deep terrestrial subsurface.</title>
        <authorList>
            <person name="Probst A.J."/>
            <person name="Ladd B."/>
            <person name="Jarett J.K."/>
            <person name="Geller-Mcgrath D.E."/>
            <person name="Sieber C.M."/>
            <person name="Emerson J.B."/>
            <person name="Anantharaman K."/>
            <person name="Thomas B.C."/>
            <person name="Malmstrom R."/>
            <person name="Stieglmeier M."/>
            <person name="Klingl A."/>
            <person name="Woyke T."/>
            <person name="Ryan C.M."/>
            <person name="Banfield J.F."/>
        </authorList>
    </citation>
    <scope>NUCLEOTIDE SEQUENCE [LARGE SCALE GENOMIC DNA]</scope>
    <source>
        <strain evidence="2">CG11_big_fil_rev_8_21_14_0_20_36_20</strain>
    </source>
</reference>
<dbReference type="Pfam" id="PF07963">
    <property type="entry name" value="N_methyl"/>
    <property type="match status" value="1"/>
</dbReference>
<dbReference type="InterPro" id="IPR012902">
    <property type="entry name" value="N_methyl_site"/>
</dbReference>
<evidence type="ECO:0000313" key="3">
    <source>
        <dbReference type="Proteomes" id="UP000230564"/>
    </source>
</evidence>
<evidence type="ECO:0000256" key="1">
    <source>
        <dbReference type="SAM" id="Phobius"/>
    </source>
</evidence>
<dbReference type="NCBIfam" id="TIGR02532">
    <property type="entry name" value="IV_pilin_GFxxxE"/>
    <property type="match status" value="1"/>
</dbReference>
<sequence length="227" mass="25544">MMYNYLKKIKIFYQRFGGANQKGFTFVELLVAVSVFSILTIILSGIYVGFSNGQIRAKASQQLLNNGQYALEIMAREIRNNALFSYQPLADDKCGLGLSGADYEDCIILIKEDHQIVMFGWDEDTQTLEHAIVTCVSEGDYLPGIDCTIDRNNPQTNTLLLGPDLNEVNVERVGFSIKPNVNPYLSEIVNRQPQVTIQLKIGSAKEREVEQVSYSLQTSVSSRIYKR</sequence>
<dbReference type="InterPro" id="IPR045584">
    <property type="entry name" value="Pilin-like"/>
</dbReference>
<dbReference type="Proteomes" id="UP000230564">
    <property type="component" value="Unassembled WGS sequence"/>
</dbReference>
<protein>
    <recommendedName>
        <fullName evidence="4">Prepilin-type N-terminal cleavage/methylation domain-containing protein</fullName>
    </recommendedName>
</protein>
<proteinExistence type="predicted"/>
<dbReference type="EMBL" id="PCWQ01000008">
    <property type="protein sequence ID" value="PIR06865.1"/>
    <property type="molecule type" value="Genomic_DNA"/>
</dbReference>
<evidence type="ECO:0008006" key="4">
    <source>
        <dbReference type="Google" id="ProtNLM"/>
    </source>
</evidence>
<gene>
    <name evidence="2" type="ORF">COV55_02045</name>
</gene>
<name>A0A2H0NFC4_9BACT</name>
<evidence type="ECO:0000313" key="2">
    <source>
        <dbReference type="EMBL" id="PIR06865.1"/>
    </source>
</evidence>
<dbReference type="SUPFAM" id="SSF54523">
    <property type="entry name" value="Pili subunits"/>
    <property type="match status" value="1"/>
</dbReference>
<comment type="caution">
    <text evidence="2">The sequence shown here is derived from an EMBL/GenBank/DDBJ whole genome shotgun (WGS) entry which is preliminary data.</text>
</comment>
<keyword evidence="1" id="KW-0812">Transmembrane</keyword>
<dbReference type="AlphaFoldDB" id="A0A2H0NFC4"/>